<dbReference type="KEGG" id="pmf:P9303_05791"/>
<proteinExistence type="predicted"/>
<dbReference type="EMBL" id="CP000554">
    <property type="protein sequence ID" value="ABM77331.1"/>
    <property type="molecule type" value="Genomic_DNA"/>
</dbReference>
<organism evidence="1 2">
    <name type="scientific">Prochlorococcus marinus (strain MIT 9303)</name>
    <dbReference type="NCBI Taxonomy" id="59922"/>
    <lineage>
        <taxon>Bacteria</taxon>
        <taxon>Bacillati</taxon>
        <taxon>Cyanobacteriota</taxon>
        <taxon>Cyanophyceae</taxon>
        <taxon>Synechococcales</taxon>
        <taxon>Prochlorococcaceae</taxon>
        <taxon>Prochlorococcus</taxon>
    </lineage>
</organism>
<sequence length="66" mass="7450">MGKQERRARFKAMTSSERKALIRKKMKAAGLVEGSGVPGTTLSSYDQEQVRELIRITSCFPEMRSD</sequence>
<gene>
    <name evidence="1" type="ordered locus">P9303_05791</name>
</gene>
<dbReference type="Proteomes" id="UP000002274">
    <property type="component" value="Chromosome"/>
</dbReference>
<protein>
    <submittedName>
        <fullName evidence="1">Uncharacterized protein</fullName>
    </submittedName>
</protein>
<evidence type="ECO:0000313" key="1">
    <source>
        <dbReference type="EMBL" id="ABM77331.1"/>
    </source>
</evidence>
<name>A2C771_PROM3</name>
<dbReference type="HOGENOM" id="CLU_189176_0_1_3"/>
<accession>A2C771</accession>
<reference evidence="1 2" key="1">
    <citation type="journal article" date="2007" name="PLoS Genet.">
        <title>Patterns and implications of gene gain and loss in the evolution of Prochlorococcus.</title>
        <authorList>
            <person name="Kettler G.C."/>
            <person name="Martiny A.C."/>
            <person name="Huang K."/>
            <person name="Zucker J."/>
            <person name="Coleman M.L."/>
            <person name="Rodrigue S."/>
            <person name="Chen F."/>
            <person name="Lapidus A."/>
            <person name="Ferriera S."/>
            <person name="Johnson J."/>
            <person name="Steglich C."/>
            <person name="Church G.M."/>
            <person name="Richardson P."/>
            <person name="Chisholm S.W."/>
        </authorList>
    </citation>
    <scope>NUCLEOTIDE SEQUENCE [LARGE SCALE GENOMIC DNA]</scope>
    <source>
        <strain evidence="1 2">MIT 9303</strain>
    </source>
</reference>
<dbReference type="AlphaFoldDB" id="A2C771"/>
<dbReference type="BioCyc" id="PMAR59922:G1G80-531-MONOMER"/>
<evidence type="ECO:0000313" key="2">
    <source>
        <dbReference type="Proteomes" id="UP000002274"/>
    </source>
</evidence>